<keyword evidence="3" id="KW-1185">Reference proteome</keyword>
<accession>A0A6G4WHG1</accession>
<dbReference type="Pfam" id="PF20254">
    <property type="entry name" value="DMFA2_C"/>
    <property type="match status" value="1"/>
</dbReference>
<comment type="caution">
    <text evidence="2">The sequence shown here is derived from an EMBL/GenBank/DDBJ whole genome shotgun (WGS) entry which is preliminary data.</text>
</comment>
<reference evidence="2 3" key="1">
    <citation type="submission" date="2020-02" db="EMBL/GenBank/DDBJ databases">
        <title>Genome sequence of strain CCNWXJ40-4.</title>
        <authorList>
            <person name="Gao J."/>
            <person name="Sun J."/>
        </authorList>
    </citation>
    <scope>NUCLEOTIDE SEQUENCE [LARGE SCALE GENOMIC DNA]</scope>
    <source>
        <strain evidence="2 3">CCNWXJ 40-4</strain>
    </source>
</reference>
<organism evidence="2 3">
    <name type="scientific">Allomesorhizobium camelthorni</name>
    <dbReference type="NCBI Taxonomy" id="475069"/>
    <lineage>
        <taxon>Bacteria</taxon>
        <taxon>Pseudomonadati</taxon>
        <taxon>Pseudomonadota</taxon>
        <taxon>Alphaproteobacteria</taxon>
        <taxon>Hyphomicrobiales</taxon>
        <taxon>Phyllobacteriaceae</taxon>
        <taxon>Allomesorhizobium</taxon>
    </lineage>
</organism>
<dbReference type="Gene3D" id="3.40.50.880">
    <property type="match status" value="1"/>
</dbReference>
<dbReference type="Proteomes" id="UP001642900">
    <property type="component" value="Unassembled WGS sequence"/>
</dbReference>
<dbReference type="EMBL" id="JAAKZF010000035">
    <property type="protein sequence ID" value="NGO53656.1"/>
    <property type="molecule type" value="Genomic_DNA"/>
</dbReference>
<evidence type="ECO:0000313" key="3">
    <source>
        <dbReference type="Proteomes" id="UP001642900"/>
    </source>
</evidence>
<sequence length="544" mass="60918">MPTPSAFPDFGLTPEQRRFAVRGCYYEHPGMDGERGEIWCYTNRFSYAPGETAALHVSSTAPRFDLEITRDGGVETPVLSQRNLSARWQDTPDQCSVEGCGWQASFEFRVEESWPSGAYRITLTAEGRNGDPIRCHHLCIVRPHPGPKQRRILQVAATGTWLAYNTWGGSNAYDGITGPNHNEYARMVSTQRPWCRGFVVLPPSAPRVPLELSMPPKTVPRYPHMEWALATGHSKKYASAGWASYDSHFFRWAERAGYAIDLASQHDMHFTPEILDGYDCVVFVGHDEYWTWEMRDAVDAYVERGGRAARFAGNFMWQTRLEDGGRRQVCYKYRARAEDPAYFGGDVTRATNSWEAPEIGRPGALTFGLNSTKGVYAGWGGCAPRGVRGFPVYRPEHWAFAGTGLFYGDLLGADSHVYGYEVDGLDYEIRNGRPYPTAASGAPEGLKILAMGMASQVEEADFLQPEDQFFGDEDGRFIAETLYGDASDENLEKVRYSNGMIVNFPKGKGEVFHAGSCEWVAGLLRRDAMVERVTANVLDRFLDR</sequence>
<name>A0A6G4WHG1_9HYPH</name>
<dbReference type="RefSeq" id="WP_165031241.1">
    <property type="nucleotide sequence ID" value="NZ_JAAKZF010000035.1"/>
</dbReference>
<dbReference type="InterPro" id="IPR046540">
    <property type="entry name" value="DMFA2_C"/>
</dbReference>
<feature type="domain" description="N,N-dimethylformamidase beta subunit-like C-terminal" evidence="1">
    <location>
        <begin position="96"/>
        <end position="524"/>
    </location>
</feature>
<dbReference type="InterPro" id="IPR029062">
    <property type="entry name" value="Class_I_gatase-like"/>
</dbReference>
<dbReference type="SUPFAM" id="SSF52317">
    <property type="entry name" value="Class I glutamine amidotransferase-like"/>
    <property type="match status" value="1"/>
</dbReference>
<evidence type="ECO:0000313" key="2">
    <source>
        <dbReference type="EMBL" id="NGO53656.1"/>
    </source>
</evidence>
<proteinExistence type="predicted"/>
<gene>
    <name evidence="2" type="ORF">G6N73_21240</name>
</gene>
<evidence type="ECO:0000259" key="1">
    <source>
        <dbReference type="Pfam" id="PF20254"/>
    </source>
</evidence>
<dbReference type="AlphaFoldDB" id="A0A6G4WHG1"/>
<protein>
    <submittedName>
        <fullName evidence="2">ThuA domain-containing protein</fullName>
    </submittedName>
</protein>